<accession>A0AAE0WYK1</accession>
<keyword evidence="3" id="KW-0808">Transferase</keyword>
<feature type="domain" description="Methyltransferase type 11" evidence="4">
    <location>
        <begin position="49"/>
        <end position="142"/>
    </location>
</feature>
<dbReference type="PANTHER" id="PTHR44942:SF4">
    <property type="entry name" value="METHYLTRANSFERASE TYPE 11 DOMAIN-CONTAINING PROTEIN"/>
    <property type="match status" value="1"/>
</dbReference>
<keyword evidence="2 5" id="KW-0489">Methyltransferase</keyword>
<dbReference type="Pfam" id="PF08241">
    <property type="entry name" value="Methyltransf_11"/>
    <property type="match status" value="1"/>
</dbReference>
<evidence type="ECO:0000256" key="1">
    <source>
        <dbReference type="ARBA" id="ARBA00008361"/>
    </source>
</evidence>
<reference evidence="5" key="2">
    <citation type="submission" date="2023-06" db="EMBL/GenBank/DDBJ databases">
        <authorList>
            <consortium name="Lawrence Berkeley National Laboratory"/>
            <person name="Haridas S."/>
            <person name="Hensen N."/>
            <person name="Bonometti L."/>
            <person name="Westerberg I."/>
            <person name="Brannstrom I.O."/>
            <person name="Guillou S."/>
            <person name="Cros-Aarteil S."/>
            <person name="Calhoun S."/>
            <person name="Kuo A."/>
            <person name="Mondo S."/>
            <person name="Pangilinan J."/>
            <person name="Riley R."/>
            <person name="Labutti K."/>
            <person name="Andreopoulos B."/>
            <person name="Lipzen A."/>
            <person name="Chen C."/>
            <person name="Yanf M."/>
            <person name="Daum C."/>
            <person name="Ng V."/>
            <person name="Clum A."/>
            <person name="Steindorff A."/>
            <person name="Ohm R."/>
            <person name="Martin F."/>
            <person name="Silar P."/>
            <person name="Natvig D."/>
            <person name="Lalanne C."/>
            <person name="Gautier V."/>
            <person name="Ament-Velasquez S.L."/>
            <person name="Kruys A."/>
            <person name="Hutchinson M.I."/>
            <person name="Powell A.J."/>
            <person name="Barry K."/>
            <person name="Miller A.N."/>
            <person name="Grigoriev I.V."/>
            <person name="Debuchy R."/>
            <person name="Gladieux P."/>
            <person name="Thoren M.H."/>
            <person name="Johannesson H."/>
        </authorList>
    </citation>
    <scope>NUCLEOTIDE SEQUENCE</scope>
    <source>
        <strain evidence="5">CBS 314.62</strain>
    </source>
</reference>
<dbReference type="GO" id="GO:0008757">
    <property type="term" value="F:S-adenosylmethionine-dependent methyltransferase activity"/>
    <property type="evidence" value="ECO:0007669"/>
    <property type="project" value="InterPro"/>
</dbReference>
<dbReference type="EMBL" id="JAULSO010000015">
    <property type="protein sequence ID" value="KAK3680674.1"/>
    <property type="molecule type" value="Genomic_DNA"/>
</dbReference>
<evidence type="ECO:0000256" key="2">
    <source>
        <dbReference type="ARBA" id="ARBA00022603"/>
    </source>
</evidence>
<dbReference type="SUPFAM" id="SSF53335">
    <property type="entry name" value="S-adenosyl-L-methionine-dependent methyltransferases"/>
    <property type="match status" value="1"/>
</dbReference>
<sequence>METNGTIFAQDDKFWANYVKGRPQPPASLFDRIFNYHASHGGSFTTAHDVGAGNGVYAQRLRSRFPHVIVSDIVPENITLAQRLLPADNGFTFRAAALADVSDIPPATVDMVFAMNMMHFPDPQDTAMRAVAHQLRPGGTFAAALFGPARFRSQALQDLWSRISHQGGRELLARADDQAQTIRIMARTQGAYNVAPLDPDLFLPGALRVHLNTADGGIQGMLPPEEAHRDVEGSFTGQGDVEVWEEEMDGWSFETDLEGVKEHFGSFPFVSKFPEALRGLFEELEGLRGQGPFGGYFPVTIILATRR</sequence>
<dbReference type="EMBL" id="JAULSO010000007">
    <property type="protein sequence ID" value="KAK3681355.1"/>
    <property type="molecule type" value="Genomic_DNA"/>
</dbReference>
<dbReference type="InterPro" id="IPR051052">
    <property type="entry name" value="Diverse_substrate_MTase"/>
</dbReference>
<proteinExistence type="inferred from homology"/>
<dbReference type="GO" id="GO:0032259">
    <property type="term" value="P:methylation"/>
    <property type="evidence" value="ECO:0007669"/>
    <property type="project" value="UniProtKB-KW"/>
</dbReference>
<dbReference type="Gene3D" id="3.40.50.150">
    <property type="entry name" value="Vaccinia Virus protein VP39"/>
    <property type="match status" value="1"/>
</dbReference>
<dbReference type="Proteomes" id="UP001270362">
    <property type="component" value="Unassembled WGS sequence"/>
</dbReference>
<keyword evidence="7" id="KW-1185">Reference proteome</keyword>
<reference evidence="5" key="1">
    <citation type="journal article" date="2023" name="Mol. Phylogenet. Evol.">
        <title>Genome-scale phylogeny and comparative genomics of the fungal order Sordariales.</title>
        <authorList>
            <person name="Hensen N."/>
            <person name="Bonometti L."/>
            <person name="Westerberg I."/>
            <person name="Brannstrom I.O."/>
            <person name="Guillou S."/>
            <person name="Cros-Aarteil S."/>
            <person name="Calhoun S."/>
            <person name="Haridas S."/>
            <person name="Kuo A."/>
            <person name="Mondo S."/>
            <person name="Pangilinan J."/>
            <person name="Riley R."/>
            <person name="LaButti K."/>
            <person name="Andreopoulos B."/>
            <person name="Lipzen A."/>
            <person name="Chen C."/>
            <person name="Yan M."/>
            <person name="Daum C."/>
            <person name="Ng V."/>
            <person name="Clum A."/>
            <person name="Steindorff A."/>
            <person name="Ohm R.A."/>
            <person name="Martin F."/>
            <person name="Silar P."/>
            <person name="Natvig D.O."/>
            <person name="Lalanne C."/>
            <person name="Gautier V."/>
            <person name="Ament-Velasquez S.L."/>
            <person name="Kruys A."/>
            <person name="Hutchinson M.I."/>
            <person name="Powell A.J."/>
            <person name="Barry K."/>
            <person name="Miller A.N."/>
            <person name="Grigoriev I.V."/>
            <person name="Debuchy R."/>
            <person name="Gladieux P."/>
            <person name="Hiltunen Thoren M."/>
            <person name="Johannesson H."/>
        </authorList>
    </citation>
    <scope>NUCLEOTIDE SEQUENCE</scope>
    <source>
        <strain evidence="5">CBS 314.62</strain>
    </source>
</reference>
<comment type="caution">
    <text evidence="5">The sequence shown here is derived from an EMBL/GenBank/DDBJ whole genome shotgun (WGS) entry which is preliminary data.</text>
</comment>
<evidence type="ECO:0000259" key="4">
    <source>
        <dbReference type="Pfam" id="PF08241"/>
    </source>
</evidence>
<organism evidence="5 7">
    <name type="scientific">Podospora appendiculata</name>
    <dbReference type="NCBI Taxonomy" id="314037"/>
    <lineage>
        <taxon>Eukaryota</taxon>
        <taxon>Fungi</taxon>
        <taxon>Dikarya</taxon>
        <taxon>Ascomycota</taxon>
        <taxon>Pezizomycotina</taxon>
        <taxon>Sordariomycetes</taxon>
        <taxon>Sordariomycetidae</taxon>
        <taxon>Sordariales</taxon>
        <taxon>Podosporaceae</taxon>
        <taxon>Podospora</taxon>
    </lineage>
</organism>
<dbReference type="InterPro" id="IPR029063">
    <property type="entry name" value="SAM-dependent_MTases_sf"/>
</dbReference>
<gene>
    <name evidence="6" type="ORF">B0T22DRAFT_473258</name>
    <name evidence="5" type="ORF">B0T22DRAFT_474539</name>
</gene>
<dbReference type="CDD" id="cd02440">
    <property type="entry name" value="AdoMet_MTases"/>
    <property type="match status" value="1"/>
</dbReference>
<comment type="similarity">
    <text evidence="1">Belongs to the methyltransferase superfamily.</text>
</comment>
<protein>
    <submittedName>
        <fullName evidence="5">S-adenosyl-L-methionine-dependent methyltransferase</fullName>
    </submittedName>
</protein>
<dbReference type="InterPro" id="IPR013216">
    <property type="entry name" value="Methyltransf_11"/>
</dbReference>
<dbReference type="PANTHER" id="PTHR44942">
    <property type="entry name" value="METHYLTRANSF_11 DOMAIN-CONTAINING PROTEIN"/>
    <property type="match status" value="1"/>
</dbReference>
<dbReference type="AlphaFoldDB" id="A0AAE0WYK1"/>
<evidence type="ECO:0000313" key="7">
    <source>
        <dbReference type="Proteomes" id="UP001270362"/>
    </source>
</evidence>
<evidence type="ECO:0000313" key="6">
    <source>
        <dbReference type="EMBL" id="KAK3681355.1"/>
    </source>
</evidence>
<name>A0AAE0WYK1_9PEZI</name>
<evidence type="ECO:0000313" key="5">
    <source>
        <dbReference type="EMBL" id="KAK3680674.1"/>
    </source>
</evidence>
<evidence type="ECO:0000256" key="3">
    <source>
        <dbReference type="ARBA" id="ARBA00022679"/>
    </source>
</evidence>